<dbReference type="InterPro" id="IPR039391">
    <property type="entry name" value="Phytocyanin-like"/>
</dbReference>
<dbReference type="InterPro" id="IPR041846">
    <property type="entry name" value="ENL_dom"/>
</dbReference>
<dbReference type="CDD" id="cd11019">
    <property type="entry name" value="OsENODL1_like"/>
    <property type="match status" value="1"/>
</dbReference>
<feature type="compositionally biased region" description="Pro residues" evidence="10">
    <location>
        <begin position="149"/>
        <end position="161"/>
    </location>
</feature>
<dbReference type="Proteomes" id="UP000516437">
    <property type="component" value="Chromosome 4"/>
</dbReference>
<dbReference type="AlphaFoldDB" id="A0A6A1VTI8"/>
<evidence type="ECO:0000313" key="14">
    <source>
        <dbReference type="Proteomes" id="UP000516437"/>
    </source>
</evidence>
<dbReference type="PROSITE" id="PS51485">
    <property type="entry name" value="PHYTOCYANIN"/>
    <property type="match status" value="1"/>
</dbReference>
<dbReference type="GO" id="GO:0009055">
    <property type="term" value="F:electron transfer activity"/>
    <property type="evidence" value="ECO:0007669"/>
    <property type="project" value="InterPro"/>
</dbReference>
<sequence length="221" mass="24183">MANNIFPSKTLYAVGLFCLMLLLQKGGATEFKIGGSKGWTVPTDPSEVHYNQWAENNRFQIGDSLAFDYPADQDSVLHVSQDDYTNCNTEAPIEKFSDGHTVYQLKQSGPYYFISGNRDNCLKNEKFVLVVLADRSNSSSNTNQTSTVSPPPPPASTPSPAPAGESPPAGTVNINPTPAPVSEPPPPPSEASSILIYFHQFPWSIHCFISFFLTLKMDMFA</sequence>
<keyword evidence="6" id="KW-1015">Disulfide bond</keyword>
<reference evidence="13 14" key="1">
    <citation type="journal article" date="2019" name="Plant Biotechnol. J.">
        <title>The red bayberry genome and genetic basis of sex determination.</title>
        <authorList>
            <person name="Jia H.M."/>
            <person name="Jia H.J."/>
            <person name="Cai Q.L."/>
            <person name="Wang Y."/>
            <person name="Zhao H.B."/>
            <person name="Yang W.F."/>
            <person name="Wang G.Y."/>
            <person name="Li Y.H."/>
            <person name="Zhan D.L."/>
            <person name="Shen Y.T."/>
            <person name="Niu Q.F."/>
            <person name="Chang L."/>
            <person name="Qiu J."/>
            <person name="Zhao L."/>
            <person name="Xie H.B."/>
            <person name="Fu W.Y."/>
            <person name="Jin J."/>
            <person name="Li X.W."/>
            <person name="Jiao Y."/>
            <person name="Zhou C.C."/>
            <person name="Tu T."/>
            <person name="Chai C.Y."/>
            <person name="Gao J.L."/>
            <person name="Fan L.J."/>
            <person name="van de Weg E."/>
            <person name="Wang J.Y."/>
            <person name="Gao Z.S."/>
        </authorList>
    </citation>
    <scope>NUCLEOTIDE SEQUENCE [LARGE SCALE GENOMIC DNA]</scope>
    <source>
        <tissue evidence="13">Leaves</tissue>
    </source>
</reference>
<feature type="signal peptide" evidence="11">
    <location>
        <begin position="1"/>
        <end position="28"/>
    </location>
</feature>
<dbReference type="Pfam" id="PF02298">
    <property type="entry name" value="Cu_bind_like"/>
    <property type="match status" value="1"/>
</dbReference>
<dbReference type="InterPro" id="IPR003245">
    <property type="entry name" value="Phytocyanin_dom"/>
</dbReference>
<comment type="caution">
    <text evidence="13">The sequence shown here is derived from an EMBL/GenBank/DDBJ whole genome shotgun (WGS) entry which is preliminary data.</text>
</comment>
<name>A0A6A1VTI8_9ROSI</name>
<dbReference type="EMBL" id="RXIC02000022">
    <property type="protein sequence ID" value="KAB1215336.1"/>
    <property type="molecule type" value="Genomic_DNA"/>
</dbReference>
<feature type="chain" id="PRO_5025679221" evidence="11">
    <location>
        <begin position="29"/>
        <end position="221"/>
    </location>
</feature>
<dbReference type="Gene3D" id="2.60.40.420">
    <property type="entry name" value="Cupredoxins - blue copper proteins"/>
    <property type="match status" value="1"/>
</dbReference>
<evidence type="ECO:0000256" key="11">
    <source>
        <dbReference type="SAM" id="SignalP"/>
    </source>
</evidence>
<feature type="compositionally biased region" description="Low complexity" evidence="10">
    <location>
        <begin position="137"/>
        <end position="148"/>
    </location>
</feature>
<organism evidence="13 14">
    <name type="scientific">Morella rubra</name>
    <name type="common">Chinese bayberry</name>
    <dbReference type="NCBI Taxonomy" id="262757"/>
    <lineage>
        <taxon>Eukaryota</taxon>
        <taxon>Viridiplantae</taxon>
        <taxon>Streptophyta</taxon>
        <taxon>Embryophyta</taxon>
        <taxon>Tracheophyta</taxon>
        <taxon>Spermatophyta</taxon>
        <taxon>Magnoliopsida</taxon>
        <taxon>eudicotyledons</taxon>
        <taxon>Gunneridae</taxon>
        <taxon>Pentapetalae</taxon>
        <taxon>rosids</taxon>
        <taxon>fabids</taxon>
        <taxon>Fagales</taxon>
        <taxon>Myricaceae</taxon>
        <taxon>Morella</taxon>
    </lineage>
</organism>
<dbReference type="PANTHER" id="PTHR33021:SF253">
    <property type="entry name" value="EARLY NODULIN-LIKE PROTEIN 9"/>
    <property type="match status" value="1"/>
</dbReference>
<evidence type="ECO:0000256" key="9">
    <source>
        <dbReference type="ARBA" id="ARBA00035011"/>
    </source>
</evidence>
<keyword evidence="4 11" id="KW-0732">Signal</keyword>
<evidence type="ECO:0000256" key="4">
    <source>
        <dbReference type="ARBA" id="ARBA00022729"/>
    </source>
</evidence>
<evidence type="ECO:0000256" key="7">
    <source>
        <dbReference type="ARBA" id="ARBA00023180"/>
    </source>
</evidence>
<feature type="domain" description="Phytocyanin" evidence="12">
    <location>
        <begin position="29"/>
        <end position="133"/>
    </location>
</feature>
<dbReference type="PANTHER" id="PTHR33021">
    <property type="entry name" value="BLUE COPPER PROTEIN"/>
    <property type="match status" value="1"/>
</dbReference>
<comment type="similarity">
    <text evidence="9">Belongs to the early nodulin-like (ENODL) family.</text>
</comment>
<protein>
    <submittedName>
        <fullName evidence="13">Early nodulin-like protein 3</fullName>
    </submittedName>
</protein>
<evidence type="ECO:0000256" key="2">
    <source>
        <dbReference type="ARBA" id="ARBA00022475"/>
    </source>
</evidence>
<keyword evidence="14" id="KW-1185">Reference proteome</keyword>
<keyword evidence="2" id="KW-1003">Cell membrane</keyword>
<evidence type="ECO:0000256" key="1">
    <source>
        <dbReference type="ARBA" id="ARBA00004609"/>
    </source>
</evidence>
<proteinExistence type="inferred from homology"/>
<evidence type="ECO:0000313" key="13">
    <source>
        <dbReference type="EMBL" id="KAB1215336.1"/>
    </source>
</evidence>
<evidence type="ECO:0000256" key="3">
    <source>
        <dbReference type="ARBA" id="ARBA00022622"/>
    </source>
</evidence>
<gene>
    <name evidence="13" type="ORF">CJ030_MR4G005989</name>
</gene>
<keyword evidence="8" id="KW-0449">Lipoprotein</keyword>
<evidence type="ECO:0000256" key="8">
    <source>
        <dbReference type="ARBA" id="ARBA00023288"/>
    </source>
</evidence>
<evidence type="ECO:0000256" key="6">
    <source>
        <dbReference type="ARBA" id="ARBA00023157"/>
    </source>
</evidence>
<dbReference type="FunFam" id="2.60.40.420:FF:000010">
    <property type="entry name" value="Early nodulin-like protein 1"/>
    <property type="match status" value="1"/>
</dbReference>
<accession>A0A6A1VTI8</accession>
<dbReference type="OrthoDB" id="691587at2759"/>
<feature type="region of interest" description="Disordered" evidence="10">
    <location>
        <begin position="137"/>
        <end position="187"/>
    </location>
</feature>
<evidence type="ECO:0000256" key="5">
    <source>
        <dbReference type="ARBA" id="ARBA00023136"/>
    </source>
</evidence>
<keyword evidence="7" id="KW-0325">Glycoprotein</keyword>
<keyword evidence="5" id="KW-0472">Membrane</keyword>
<dbReference type="SUPFAM" id="SSF49503">
    <property type="entry name" value="Cupredoxins"/>
    <property type="match status" value="1"/>
</dbReference>
<dbReference type="GO" id="GO:0005886">
    <property type="term" value="C:plasma membrane"/>
    <property type="evidence" value="ECO:0007669"/>
    <property type="project" value="UniProtKB-SubCell"/>
</dbReference>
<evidence type="ECO:0000256" key="10">
    <source>
        <dbReference type="SAM" id="MobiDB-lite"/>
    </source>
</evidence>
<dbReference type="GO" id="GO:0098552">
    <property type="term" value="C:side of membrane"/>
    <property type="evidence" value="ECO:0007669"/>
    <property type="project" value="UniProtKB-KW"/>
</dbReference>
<comment type="subcellular location">
    <subcellularLocation>
        <location evidence="1">Cell membrane</location>
        <topology evidence="1">Lipid-anchor</topology>
        <topology evidence="1">GPI-anchor</topology>
    </subcellularLocation>
</comment>
<evidence type="ECO:0000259" key="12">
    <source>
        <dbReference type="PROSITE" id="PS51485"/>
    </source>
</evidence>
<keyword evidence="3" id="KW-0336">GPI-anchor</keyword>
<dbReference type="InterPro" id="IPR008972">
    <property type="entry name" value="Cupredoxin"/>
</dbReference>
<feature type="compositionally biased region" description="Pro residues" evidence="10">
    <location>
        <begin position="177"/>
        <end position="187"/>
    </location>
</feature>